<dbReference type="PROSITE" id="PS00036">
    <property type="entry name" value="BZIP_BASIC"/>
    <property type="match status" value="1"/>
</dbReference>
<feature type="compositionally biased region" description="Basic and acidic residues" evidence="1">
    <location>
        <begin position="80"/>
        <end position="89"/>
    </location>
</feature>
<dbReference type="SUPFAM" id="SSF57959">
    <property type="entry name" value="Leucine zipper domain"/>
    <property type="match status" value="1"/>
</dbReference>
<feature type="region of interest" description="Disordered" evidence="1">
    <location>
        <begin position="1"/>
        <end position="23"/>
    </location>
</feature>
<dbReference type="GO" id="GO:0003700">
    <property type="term" value="F:DNA-binding transcription factor activity"/>
    <property type="evidence" value="ECO:0007669"/>
    <property type="project" value="InterPro"/>
</dbReference>
<evidence type="ECO:0000256" key="1">
    <source>
        <dbReference type="SAM" id="MobiDB-lite"/>
    </source>
</evidence>
<dbReference type="AlphaFoldDB" id="A0A9P9XX68"/>
<dbReference type="InterPro" id="IPR008979">
    <property type="entry name" value="Galactose-bd-like_sf"/>
</dbReference>
<keyword evidence="4" id="KW-1185">Reference proteome</keyword>
<dbReference type="InterPro" id="IPR052635">
    <property type="entry name" value="Sec_Metab_Biosynth_Reg"/>
</dbReference>
<dbReference type="PANTHER" id="PTHR39607">
    <property type="entry name" value="XANTHOCILLIN BIOSYNTHESIS CLUSTER TRANSCRIPTION FACTOR XANC-RELATED"/>
    <property type="match status" value="1"/>
</dbReference>
<evidence type="ECO:0000313" key="4">
    <source>
        <dbReference type="Proteomes" id="UP001055219"/>
    </source>
</evidence>
<proteinExistence type="predicted"/>
<protein>
    <recommendedName>
        <fullName evidence="2">BZIP domain-containing protein</fullName>
    </recommendedName>
</protein>
<feature type="region of interest" description="Disordered" evidence="1">
    <location>
        <begin position="64"/>
        <end position="144"/>
    </location>
</feature>
<reference evidence="3" key="1">
    <citation type="journal article" date="2021" name="J Fungi (Basel)">
        <title>Genomic and Metabolomic Analyses of the Marine Fungus Emericellopsis cladophorae: Insights into Saltwater Adaptability Mechanisms and Its Biosynthetic Potential.</title>
        <authorList>
            <person name="Goncalves M.F.M."/>
            <person name="Hilario S."/>
            <person name="Van de Peer Y."/>
            <person name="Esteves A.C."/>
            <person name="Alves A."/>
        </authorList>
    </citation>
    <scope>NUCLEOTIDE SEQUENCE</scope>
    <source>
        <strain evidence="3">MUM 19.33</strain>
    </source>
</reference>
<dbReference type="PANTHER" id="PTHR39607:SF1">
    <property type="entry name" value="B-ZIP TRANSCRIPTION FACTOR (EUROFUNG)"/>
    <property type="match status" value="1"/>
</dbReference>
<dbReference type="InterPro" id="IPR004827">
    <property type="entry name" value="bZIP"/>
</dbReference>
<gene>
    <name evidence="3" type="ORF">J7T54_002637</name>
</gene>
<accession>A0A9P9XX68</accession>
<feature type="compositionally biased region" description="Basic and acidic residues" evidence="1">
    <location>
        <begin position="488"/>
        <end position="498"/>
    </location>
</feature>
<feature type="region of interest" description="Disordered" evidence="1">
    <location>
        <begin position="476"/>
        <end position="514"/>
    </location>
</feature>
<dbReference type="Gene3D" id="1.20.5.170">
    <property type="match status" value="1"/>
</dbReference>
<name>A0A9P9XX68_9HYPO</name>
<dbReference type="GeneID" id="75829146"/>
<evidence type="ECO:0000259" key="2">
    <source>
        <dbReference type="PROSITE" id="PS00036"/>
    </source>
</evidence>
<dbReference type="RefSeq" id="XP_051359850.1">
    <property type="nucleotide sequence ID" value="XM_051509168.1"/>
</dbReference>
<reference evidence="3" key="2">
    <citation type="submission" date="2022-07" db="EMBL/GenBank/DDBJ databases">
        <authorList>
            <person name="Goncalves M.F.M."/>
            <person name="Hilario S."/>
            <person name="Van De Peer Y."/>
            <person name="Esteves A.C."/>
            <person name="Alves A."/>
        </authorList>
    </citation>
    <scope>NUCLEOTIDE SEQUENCE</scope>
    <source>
        <strain evidence="3">MUM 19.33</strain>
    </source>
</reference>
<dbReference type="InterPro" id="IPR013857">
    <property type="entry name" value="NADH-UbQ_OxRdtase-assoc_prot30"/>
</dbReference>
<sequence length="529" mass="58713">MYAGTTSMFPQEEPGRQAYGYAQTLPATQNSTYTGNGTSSAFSASALPHEDWTQIADLAERRRIQNRIAQRNYRKKLKRRMEDLERRAGSNEPEDEEISDKKPSPPPTKAKRTPSKAASKAKTEPRSQGTAPELQMHLTPPMENNDDYLFPPCTRQNSHTPPMYHFGAAYPPPEETLPSNYDTTSPYQTPATTHDSYAYPVVAPLVSTMPSMSHFSDAYKQESFSSDGGYNHTSQHGNIWPYWNSMDSNYARSNAATPPLSHSFEQSANCSETGLEALELPTTPLSMSESPGMMPHMAVESGGRFLPWDTSLWETTDDRVRGGSSVSHLTVRDGKAARFHGTLDTSTLGGAGFASQQTRGTNHWDLSRYEGLLLRLGEGDGKRYVITLKDEIPGRRPDGRMESGVSWEAEFTSSKADATEVWLPWGQFKATYRGRPKDDATPLDTANVKRVGLMMRSFFDSQHGDFAITLRSITATSSPSGQDAGAASDHHANERGQDDDGDDEDELARYKHDAQIRRHSMRGYEDMAL</sequence>
<dbReference type="SUPFAM" id="SSF49785">
    <property type="entry name" value="Galactose-binding domain-like"/>
    <property type="match status" value="1"/>
</dbReference>
<feature type="domain" description="BZIP" evidence="2">
    <location>
        <begin position="61"/>
        <end position="76"/>
    </location>
</feature>
<dbReference type="Proteomes" id="UP001055219">
    <property type="component" value="Unassembled WGS sequence"/>
</dbReference>
<dbReference type="CDD" id="cd14688">
    <property type="entry name" value="bZIP_YAP"/>
    <property type="match status" value="1"/>
</dbReference>
<dbReference type="Pfam" id="PF08547">
    <property type="entry name" value="CIA30"/>
    <property type="match status" value="1"/>
</dbReference>
<dbReference type="InterPro" id="IPR046347">
    <property type="entry name" value="bZIP_sf"/>
</dbReference>
<comment type="caution">
    <text evidence="3">The sequence shown here is derived from an EMBL/GenBank/DDBJ whole genome shotgun (WGS) entry which is preliminary data.</text>
</comment>
<evidence type="ECO:0000313" key="3">
    <source>
        <dbReference type="EMBL" id="KAI6778994.1"/>
    </source>
</evidence>
<dbReference type="OrthoDB" id="426386at2759"/>
<organism evidence="3 4">
    <name type="scientific">Emericellopsis cladophorae</name>
    <dbReference type="NCBI Taxonomy" id="2686198"/>
    <lineage>
        <taxon>Eukaryota</taxon>
        <taxon>Fungi</taxon>
        <taxon>Dikarya</taxon>
        <taxon>Ascomycota</taxon>
        <taxon>Pezizomycotina</taxon>
        <taxon>Sordariomycetes</taxon>
        <taxon>Hypocreomycetidae</taxon>
        <taxon>Hypocreales</taxon>
        <taxon>Bionectriaceae</taxon>
        <taxon>Emericellopsis</taxon>
    </lineage>
</organism>
<dbReference type="EMBL" id="JAGIXG020000055">
    <property type="protein sequence ID" value="KAI6778994.1"/>
    <property type="molecule type" value="Genomic_DNA"/>
</dbReference>